<dbReference type="PANTHER" id="PTHR45947">
    <property type="entry name" value="SULFOQUINOVOSYL TRANSFERASE SQD2"/>
    <property type="match status" value="1"/>
</dbReference>
<dbReference type="Pfam" id="PF13692">
    <property type="entry name" value="Glyco_trans_1_4"/>
    <property type="match status" value="1"/>
</dbReference>
<sequence>MIYLLLDSADFGGIESHVLELAALLNERQQAVQVMFVRDYGAHPLYQRLTDAGIHYACLLPSSAPLISSLSCLSRFASQLSVSDTLHAHGYKACLLARALGCMSKAKVITSFHAGESLAGKLAFYEWLNRATSFLSTNIAVSRAIQKQIPFSSQWLPNFVSVPNVAPRFERAHHSQLALGFVGRLCEVKGIDRYLALAERSVSITQPSADNQLRWHVFGDGEWQQPIFSKASLIWHGRVASMAPYWAQLDVLIMPSRAEGLPMAALEAMAHGVPVIATDVGELAELLPAQCVVAEGEWQRLLPLVQELALDEAYRQALALEQFQVVTEHYSADASWHQLRELYALA</sequence>
<dbReference type="GO" id="GO:0016757">
    <property type="term" value="F:glycosyltransferase activity"/>
    <property type="evidence" value="ECO:0007669"/>
    <property type="project" value="TreeGrafter"/>
</dbReference>
<dbReference type="CDD" id="cd03801">
    <property type="entry name" value="GT4_PimA-like"/>
    <property type="match status" value="1"/>
</dbReference>
<dbReference type="EMBL" id="LVHF01000016">
    <property type="protein sequence ID" value="OAN16807.1"/>
    <property type="molecule type" value="Genomic_DNA"/>
</dbReference>
<comment type="caution">
    <text evidence="2">The sequence shown here is derived from an EMBL/GenBank/DDBJ whole genome shotgun (WGS) entry which is preliminary data.</text>
</comment>
<protein>
    <recommendedName>
        <fullName evidence="1">Glycosyltransferase subfamily 4-like N-terminal domain-containing protein</fullName>
    </recommendedName>
</protein>
<accession>A0A178KHQ4</accession>
<name>A0A178KHQ4_9GAMM</name>
<dbReference type="PANTHER" id="PTHR45947:SF15">
    <property type="entry name" value="TEICHURONIC ACID BIOSYNTHESIS GLYCOSYLTRANSFERASE TUAC-RELATED"/>
    <property type="match status" value="1"/>
</dbReference>
<dbReference type="AlphaFoldDB" id="A0A178KHQ4"/>
<dbReference type="Proteomes" id="UP000078503">
    <property type="component" value="Unassembled WGS sequence"/>
</dbReference>
<dbReference type="Gene3D" id="3.40.50.2000">
    <property type="entry name" value="Glycogen Phosphorylase B"/>
    <property type="match status" value="2"/>
</dbReference>
<dbReference type="STRING" id="858640.A3K86_09345"/>
<dbReference type="OrthoDB" id="9768937at2"/>
<dbReference type="InterPro" id="IPR050194">
    <property type="entry name" value="Glycosyltransferase_grp1"/>
</dbReference>
<dbReference type="SUPFAM" id="SSF53756">
    <property type="entry name" value="UDP-Glycosyltransferase/glycogen phosphorylase"/>
    <property type="match status" value="1"/>
</dbReference>
<gene>
    <name evidence="2" type="ORF">A3K86_09345</name>
</gene>
<feature type="domain" description="Glycosyltransferase subfamily 4-like N-terminal" evidence="1">
    <location>
        <begin position="11"/>
        <end position="148"/>
    </location>
</feature>
<organism evidence="2 3">
    <name type="scientific">Photobacterium jeanii</name>
    <dbReference type="NCBI Taxonomy" id="858640"/>
    <lineage>
        <taxon>Bacteria</taxon>
        <taxon>Pseudomonadati</taxon>
        <taxon>Pseudomonadota</taxon>
        <taxon>Gammaproteobacteria</taxon>
        <taxon>Vibrionales</taxon>
        <taxon>Vibrionaceae</taxon>
        <taxon>Photobacterium</taxon>
    </lineage>
</organism>
<evidence type="ECO:0000313" key="3">
    <source>
        <dbReference type="Proteomes" id="UP000078503"/>
    </source>
</evidence>
<dbReference type="Pfam" id="PF13439">
    <property type="entry name" value="Glyco_transf_4"/>
    <property type="match status" value="1"/>
</dbReference>
<evidence type="ECO:0000313" key="2">
    <source>
        <dbReference type="EMBL" id="OAN16807.1"/>
    </source>
</evidence>
<dbReference type="InterPro" id="IPR028098">
    <property type="entry name" value="Glyco_trans_4-like_N"/>
</dbReference>
<proteinExistence type="predicted"/>
<dbReference type="RefSeq" id="WP_068330639.1">
    <property type="nucleotide sequence ID" value="NZ_LVHF01000016.1"/>
</dbReference>
<keyword evidence="3" id="KW-1185">Reference proteome</keyword>
<evidence type="ECO:0000259" key="1">
    <source>
        <dbReference type="Pfam" id="PF13439"/>
    </source>
</evidence>
<reference evidence="2 3" key="1">
    <citation type="submission" date="2016-03" db="EMBL/GenBank/DDBJ databases">
        <title>Photobacterium proteolyticum sp. nov. a protease producing bacterium isolated from ocean sediments of Laizhou Bay.</title>
        <authorList>
            <person name="Li Y."/>
        </authorList>
    </citation>
    <scope>NUCLEOTIDE SEQUENCE [LARGE SCALE GENOMIC DNA]</scope>
    <source>
        <strain evidence="2 3">R-40508</strain>
    </source>
</reference>